<dbReference type="EMBL" id="JAVRFI010000028">
    <property type="protein sequence ID" value="MDT0453253.1"/>
    <property type="molecule type" value="Genomic_DNA"/>
</dbReference>
<dbReference type="NCBIfam" id="NF040464">
    <property type="entry name" value="SCO3374_fam"/>
    <property type="match status" value="1"/>
</dbReference>
<sequence length="266" mass="27707">MTVVLPRPCRPSDESPPPGAPGPRDPGTRRRWRQWYECVLGWPTGPTAGGRPVELLTGVRFDALGMPADAGRAVLGRVPSTGPVALDRGSRTMWFLTAVGTADELPGLLGWLEWGGVALELTALGTGGRIVAPAPVGTGARSDPGRAGERGRRGRSGRAGRCGPYGSQEGAEAVWVRPPEPGCEVEPTLPVVGVNGSGGAPDLVRLVGAAATECHRARLLRAERARRDQPPGDRPGGPGEGPDDQALAFSYASRISAGTRPRSLTL</sequence>
<organism evidence="2 3">
    <name type="scientific">Streptomyces hesseae</name>
    <dbReference type="NCBI Taxonomy" id="3075519"/>
    <lineage>
        <taxon>Bacteria</taxon>
        <taxon>Bacillati</taxon>
        <taxon>Actinomycetota</taxon>
        <taxon>Actinomycetes</taxon>
        <taxon>Kitasatosporales</taxon>
        <taxon>Streptomycetaceae</taxon>
        <taxon>Streptomyces</taxon>
    </lineage>
</organism>
<gene>
    <name evidence="2" type="ORF">RM609_29845</name>
</gene>
<feature type="region of interest" description="Disordered" evidence="1">
    <location>
        <begin position="220"/>
        <end position="247"/>
    </location>
</feature>
<feature type="compositionally biased region" description="Pro residues" evidence="1">
    <location>
        <begin position="14"/>
        <end position="24"/>
    </location>
</feature>
<reference evidence="2" key="1">
    <citation type="submission" date="2024-05" db="EMBL/GenBank/DDBJ databases">
        <title>30 novel species of actinomycetes from the DSMZ collection.</title>
        <authorList>
            <person name="Nouioui I."/>
        </authorList>
    </citation>
    <scope>NUCLEOTIDE SEQUENCE</scope>
    <source>
        <strain evidence="2">DSM 40473</strain>
    </source>
</reference>
<proteinExistence type="predicted"/>
<evidence type="ECO:0000256" key="1">
    <source>
        <dbReference type="SAM" id="MobiDB-lite"/>
    </source>
</evidence>
<evidence type="ECO:0000313" key="3">
    <source>
        <dbReference type="Proteomes" id="UP001180531"/>
    </source>
</evidence>
<comment type="caution">
    <text evidence="2">The sequence shown here is derived from an EMBL/GenBank/DDBJ whole genome shotgun (WGS) entry which is preliminary data.</text>
</comment>
<dbReference type="RefSeq" id="WP_311614956.1">
    <property type="nucleotide sequence ID" value="NZ_JAVRFI010000028.1"/>
</dbReference>
<evidence type="ECO:0000313" key="2">
    <source>
        <dbReference type="EMBL" id="MDT0453253.1"/>
    </source>
</evidence>
<accession>A0ABU2SW84</accession>
<feature type="region of interest" description="Disordered" evidence="1">
    <location>
        <begin position="1"/>
        <end position="29"/>
    </location>
</feature>
<keyword evidence="3" id="KW-1185">Reference proteome</keyword>
<feature type="region of interest" description="Disordered" evidence="1">
    <location>
        <begin position="135"/>
        <end position="170"/>
    </location>
</feature>
<name>A0ABU2SW84_9ACTN</name>
<protein>
    <submittedName>
        <fullName evidence="2">SCO3374 family protein</fullName>
    </submittedName>
</protein>
<dbReference type="Proteomes" id="UP001180531">
    <property type="component" value="Unassembled WGS sequence"/>
</dbReference>
<dbReference type="InterPro" id="IPR047919">
    <property type="entry name" value="SCO3374-like"/>
</dbReference>
<feature type="compositionally biased region" description="Basic and acidic residues" evidence="1">
    <location>
        <begin position="220"/>
        <end position="231"/>
    </location>
</feature>